<dbReference type="Pfam" id="PF01613">
    <property type="entry name" value="Flavin_Reduct"/>
    <property type="match status" value="1"/>
</dbReference>
<keyword evidence="2" id="KW-0560">Oxidoreductase</keyword>
<dbReference type="InterPro" id="IPR024934">
    <property type="entry name" value="Rubredoxin-like_dom"/>
</dbReference>
<reference evidence="4 5" key="1">
    <citation type="submission" date="2019-01" db="EMBL/GenBank/DDBJ databases">
        <title>Draft genomes of a novel of Aminipila strains.</title>
        <authorList>
            <person name="Ma S."/>
        </authorList>
    </citation>
    <scope>NUCLEOTIDE SEQUENCE [LARGE SCALE GENOMIC DNA]</scope>
    <source>
        <strain evidence="5">JN-39</strain>
    </source>
</reference>
<feature type="domain" description="Rubredoxin-like" evidence="3">
    <location>
        <begin position="164"/>
        <end position="200"/>
    </location>
</feature>
<dbReference type="InterPro" id="IPR050268">
    <property type="entry name" value="NADH-dep_flavin_reductase"/>
</dbReference>
<comment type="cofactor">
    <cofactor evidence="1">
        <name>Fe(3+)</name>
        <dbReference type="ChEBI" id="CHEBI:29034"/>
    </cofactor>
</comment>
<dbReference type="OrthoDB" id="9799749at2"/>
<proteinExistence type="predicted"/>
<dbReference type="Proteomes" id="UP000287601">
    <property type="component" value="Chromosome"/>
</dbReference>
<evidence type="ECO:0000313" key="4">
    <source>
        <dbReference type="EMBL" id="QAT41771.1"/>
    </source>
</evidence>
<dbReference type="RefSeq" id="WP_128744425.1">
    <property type="nucleotide sequence ID" value="NZ_CP035281.1"/>
</dbReference>
<dbReference type="EMBL" id="CP035281">
    <property type="protein sequence ID" value="QAT41771.1"/>
    <property type="molecule type" value="Genomic_DNA"/>
</dbReference>
<dbReference type="Gene3D" id="2.30.110.10">
    <property type="entry name" value="Electron Transport, Fmn-binding Protein, Chain A"/>
    <property type="match status" value="1"/>
</dbReference>
<dbReference type="AlphaFoldDB" id="A0A410PS01"/>
<dbReference type="CDD" id="cd00350">
    <property type="entry name" value="rubredoxin_like"/>
    <property type="match status" value="1"/>
</dbReference>
<accession>A0A410PS01</accession>
<gene>
    <name evidence="4" type="ORF">EQM06_00215</name>
</gene>
<evidence type="ECO:0000256" key="2">
    <source>
        <dbReference type="ARBA" id="ARBA00023002"/>
    </source>
</evidence>
<evidence type="ECO:0000313" key="5">
    <source>
        <dbReference type="Proteomes" id="UP000287601"/>
    </source>
</evidence>
<dbReference type="InterPro" id="IPR048574">
    <property type="entry name" value="RUBY_RBDX"/>
</dbReference>
<organism evidence="4 5">
    <name type="scientific">Aminipila luticellarii</name>
    <dbReference type="NCBI Taxonomy" id="2507160"/>
    <lineage>
        <taxon>Bacteria</taxon>
        <taxon>Bacillati</taxon>
        <taxon>Bacillota</taxon>
        <taxon>Clostridia</taxon>
        <taxon>Peptostreptococcales</taxon>
        <taxon>Anaerovoracaceae</taxon>
        <taxon>Aminipila</taxon>
    </lineage>
</organism>
<name>A0A410PS01_9FIRM</name>
<dbReference type="GO" id="GO:0010181">
    <property type="term" value="F:FMN binding"/>
    <property type="evidence" value="ECO:0007669"/>
    <property type="project" value="InterPro"/>
</dbReference>
<dbReference type="PROSITE" id="PS50903">
    <property type="entry name" value="RUBREDOXIN_LIKE"/>
    <property type="match status" value="1"/>
</dbReference>
<dbReference type="SMART" id="SM00903">
    <property type="entry name" value="Flavin_Reduct"/>
    <property type="match status" value="1"/>
</dbReference>
<sequence>MDNSALFKIGYGLYVLTAKDGSKDNGCIVNTVMQVTDSPLVIALGVNKRNYTHDMIMKTKEFNVSVLDVNSKFSIFQNFGFQSGRDADKFADFKAVKRSENGLLYVTENTNAYISGKVLEAIDFGTHTLFKAEVSNAESLSNQDTLTYSDYHKHVKPAPKPAEKSGWRCKICGYVYEGDPLPADYICPICKHGAADFERITV</sequence>
<dbReference type="PANTHER" id="PTHR30466">
    <property type="entry name" value="FLAVIN REDUCTASE"/>
    <property type="match status" value="1"/>
</dbReference>
<keyword evidence="5" id="KW-1185">Reference proteome</keyword>
<dbReference type="InterPro" id="IPR012349">
    <property type="entry name" value="Split_barrel_FMN-bd"/>
</dbReference>
<dbReference type="SUPFAM" id="SSF50475">
    <property type="entry name" value="FMN-binding split barrel"/>
    <property type="match status" value="1"/>
</dbReference>
<evidence type="ECO:0000256" key="1">
    <source>
        <dbReference type="ARBA" id="ARBA00001965"/>
    </source>
</evidence>
<dbReference type="Pfam" id="PF21349">
    <property type="entry name" value="RUBY_RBDX"/>
    <property type="match status" value="1"/>
</dbReference>
<dbReference type="Gene3D" id="2.20.28.10">
    <property type="match status" value="1"/>
</dbReference>
<dbReference type="KEGG" id="amij:EQM06_00215"/>
<dbReference type="SUPFAM" id="SSF57802">
    <property type="entry name" value="Rubredoxin-like"/>
    <property type="match status" value="1"/>
</dbReference>
<evidence type="ECO:0000259" key="3">
    <source>
        <dbReference type="PROSITE" id="PS50903"/>
    </source>
</evidence>
<dbReference type="InterPro" id="IPR002563">
    <property type="entry name" value="Flavin_Rdtase-like_dom"/>
</dbReference>
<dbReference type="PANTHER" id="PTHR30466:SF1">
    <property type="entry name" value="FMN REDUCTASE (NADH) RUTF"/>
    <property type="match status" value="1"/>
</dbReference>
<dbReference type="GO" id="GO:0005506">
    <property type="term" value="F:iron ion binding"/>
    <property type="evidence" value="ECO:0007669"/>
    <property type="project" value="InterPro"/>
</dbReference>
<dbReference type="GO" id="GO:0042602">
    <property type="term" value="F:riboflavin reductase (NADPH) activity"/>
    <property type="evidence" value="ECO:0007669"/>
    <property type="project" value="TreeGrafter"/>
</dbReference>
<protein>
    <submittedName>
        <fullName evidence="4">Flavin reductase</fullName>
    </submittedName>
</protein>